<dbReference type="GeneTree" id="ENSGT00940000161560"/>
<dbReference type="Gene3D" id="2.30.39.10">
    <property type="entry name" value="Alpha-1-antitrypsin, domain 1"/>
    <property type="match status" value="1"/>
</dbReference>
<keyword evidence="4" id="KW-1185">Reference proteome</keyword>
<evidence type="ECO:0000313" key="3">
    <source>
        <dbReference type="Ensembl" id="ENSPSIP00000003621.1"/>
    </source>
</evidence>
<dbReference type="STRING" id="13735.ENSPSIP00000003621"/>
<organism evidence="3 4">
    <name type="scientific">Pelodiscus sinensis</name>
    <name type="common">Chinese softshell turtle</name>
    <name type="synonym">Trionyx sinensis</name>
    <dbReference type="NCBI Taxonomy" id="13735"/>
    <lineage>
        <taxon>Eukaryota</taxon>
        <taxon>Metazoa</taxon>
        <taxon>Chordata</taxon>
        <taxon>Craniata</taxon>
        <taxon>Vertebrata</taxon>
        <taxon>Euteleostomi</taxon>
        <taxon>Archelosauria</taxon>
        <taxon>Testudinata</taxon>
        <taxon>Testudines</taxon>
        <taxon>Cryptodira</taxon>
        <taxon>Trionychia</taxon>
        <taxon>Trionychidae</taxon>
        <taxon>Pelodiscus</taxon>
    </lineage>
</organism>
<dbReference type="PROSITE" id="PS00284">
    <property type="entry name" value="SERPIN"/>
    <property type="match status" value="1"/>
</dbReference>
<dbReference type="FunFam" id="3.30.497.10:FF:000001">
    <property type="entry name" value="Serine protease inhibitor"/>
    <property type="match status" value="1"/>
</dbReference>
<evidence type="ECO:0000313" key="4">
    <source>
        <dbReference type="Proteomes" id="UP000007267"/>
    </source>
</evidence>
<dbReference type="InterPro" id="IPR000215">
    <property type="entry name" value="Serpin_fam"/>
</dbReference>
<dbReference type="HOGENOM" id="CLU_023330_0_2_1"/>
<dbReference type="EMBL" id="AGCU01085396">
    <property type="status" value="NOT_ANNOTATED_CDS"/>
    <property type="molecule type" value="Genomic_DNA"/>
</dbReference>
<reference evidence="4" key="1">
    <citation type="submission" date="2011-10" db="EMBL/GenBank/DDBJ databases">
        <authorList>
            <consortium name="Soft-shell Turtle Genome Consortium"/>
        </authorList>
    </citation>
    <scope>NUCLEOTIDE SEQUENCE [LARGE SCALE GENOMIC DNA]</scope>
    <source>
        <strain evidence="4">Daiwa-1</strain>
    </source>
</reference>
<dbReference type="GO" id="GO:0004867">
    <property type="term" value="F:serine-type endopeptidase inhibitor activity"/>
    <property type="evidence" value="ECO:0007669"/>
    <property type="project" value="InterPro"/>
</dbReference>
<dbReference type="SMART" id="SM00093">
    <property type="entry name" value="SERPIN"/>
    <property type="match status" value="1"/>
</dbReference>
<dbReference type="SUPFAM" id="SSF56574">
    <property type="entry name" value="Serpins"/>
    <property type="match status" value="1"/>
</dbReference>
<dbReference type="FunFam" id="2.30.39.10:FF:000001">
    <property type="entry name" value="Serpin family B member 2"/>
    <property type="match status" value="1"/>
</dbReference>
<dbReference type="InterPro" id="IPR042178">
    <property type="entry name" value="Serpin_sf_1"/>
</dbReference>
<sequence length="399" mass="44792">MCSISQAITEMGLDLYKELNKNAANKNIFFSPMSITTGLSMVLLSARGNTATQIINLHQFRSDQSAGVTCEPSSPAVKPCSFKCDSVGGIHTEFQALLSQLKNLNRSYVLSLANRLFAQTGYNFHQQYLDCTRELYGAMLQTVDFENATEAARQTINLWVERQTQGKIRELFVPGVIDSSAVLVLVNAIYFKATWEYKFEEKNTMPTKFWINQNESQSVQMMYQKGTFKTAHIEEMKAQILVIPYTGKSLNMIILLPDEITGLEQVESAMTYDKLTLCTSLESTREREVEVYLPRFKLEDTFELNLPLKELGMTDVFEESKADLSGMAPSRQLYLSKVVHKACVEVNEEGTLATAATGSVVVDKSYPLGGSFMADHPFIFFIQHSRTNTILFLGKLCSP</sequence>
<dbReference type="InterPro" id="IPR023795">
    <property type="entry name" value="Serpin_CS"/>
</dbReference>
<dbReference type="InterPro" id="IPR042185">
    <property type="entry name" value="Serpin_sf_2"/>
</dbReference>
<dbReference type="InterPro" id="IPR036186">
    <property type="entry name" value="Serpin_sf"/>
</dbReference>
<feature type="domain" description="Serpin" evidence="2">
    <location>
        <begin position="13"/>
        <end position="399"/>
    </location>
</feature>
<gene>
    <name evidence="3" type="primary">SERPINB11</name>
</gene>
<dbReference type="Gene3D" id="3.30.497.10">
    <property type="entry name" value="Antithrombin, subunit I, domain 2"/>
    <property type="match status" value="1"/>
</dbReference>
<dbReference type="Pfam" id="PF00079">
    <property type="entry name" value="Serpin"/>
    <property type="match status" value="1"/>
</dbReference>
<dbReference type="Proteomes" id="UP000007267">
    <property type="component" value="Unassembled WGS sequence"/>
</dbReference>
<accession>K7F6G1</accession>
<reference evidence="4" key="2">
    <citation type="journal article" date="2013" name="Nat. Genet.">
        <title>The draft genomes of soft-shell turtle and green sea turtle yield insights into the development and evolution of the turtle-specific body plan.</title>
        <authorList>
            <person name="Wang Z."/>
            <person name="Pascual-Anaya J."/>
            <person name="Zadissa A."/>
            <person name="Li W."/>
            <person name="Niimura Y."/>
            <person name="Huang Z."/>
            <person name="Li C."/>
            <person name="White S."/>
            <person name="Xiong Z."/>
            <person name="Fang D."/>
            <person name="Wang B."/>
            <person name="Ming Y."/>
            <person name="Chen Y."/>
            <person name="Zheng Y."/>
            <person name="Kuraku S."/>
            <person name="Pignatelli M."/>
            <person name="Herrero J."/>
            <person name="Beal K."/>
            <person name="Nozawa M."/>
            <person name="Li Q."/>
            <person name="Wang J."/>
            <person name="Zhang H."/>
            <person name="Yu L."/>
            <person name="Shigenobu S."/>
            <person name="Wang J."/>
            <person name="Liu J."/>
            <person name="Flicek P."/>
            <person name="Searle S."/>
            <person name="Wang J."/>
            <person name="Kuratani S."/>
            <person name="Yin Y."/>
            <person name="Aken B."/>
            <person name="Zhang G."/>
            <person name="Irie N."/>
        </authorList>
    </citation>
    <scope>NUCLEOTIDE SEQUENCE [LARGE SCALE GENOMIC DNA]</scope>
    <source>
        <strain evidence="4">Daiwa-1</strain>
    </source>
</reference>
<comment type="similarity">
    <text evidence="1">Belongs to the serpin family. Ov-serpin subfamily.</text>
</comment>
<dbReference type="Ensembl" id="ENSPSIT00000003641.1">
    <property type="protein sequence ID" value="ENSPSIP00000003621.1"/>
    <property type="gene ID" value="ENSPSIG00000003447.1"/>
</dbReference>
<dbReference type="GO" id="GO:0005615">
    <property type="term" value="C:extracellular space"/>
    <property type="evidence" value="ECO:0007669"/>
    <property type="project" value="InterPro"/>
</dbReference>
<dbReference type="PANTHER" id="PTHR11461:SF199">
    <property type="entry name" value="SERPIN B11"/>
    <property type="match status" value="1"/>
</dbReference>
<evidence type="ECO:0000259" key="2">
    <source>
        <dbReference type="SMART" id="SM00093"/>
    </source>
</evidence>
<dbReference type="eggNOG" id="KOG2392">
    <property type="taxonomic scope" value="Eukaryota"/>
</dbReference>
<proteinExistence type="inferred from homology"/>
<dbReference type="CDD" id="cd19956">
    <property type="entry name" value="serpinB"/>
    <property type="match status" value="1"/>
</dbReference>
<name>K7F6G1_PELSI</name>
<evidence type="ECO:0000256" key="1">
    <source>
        <dbReference type="ARBA" id="ARBA00006426"/>
    </source>
</evidence>
<dbReference type="AlphaFoldDB" id="K7F6G1"/>
<reference evidence="3" key="4">
    <citation type="submission" date="2025-09" db="UniProtKB">
        <authorList>
            <consortium name="Ensembl"/>
        </authorList>
    </citation>
    <scope>IDENTIFICATION</scope>
</reference>
<reference evidence="3" key="3">
    <citation type="submission" date="2025-08" db="UniProtKB">
        <authorList>
            <consortium name="Ensembl"/>
        </authorList>
    </citation>
    <scope>IDENTIFICATION</scope>
</reference>
<dbReference type="OMA" id="FKATWEH"/>
<dbReference type="EMBL" id="AGCU01085397">
    <property type="status" value="NOT_ANNOTATED_CDS"/>
    <property type="molecule type" value="Genomic_DNA"/>
</dbReference>
<protein>
    <submittedName>
        <fullName evidence="3">Serpin family B member 11</fullName>
    </submittedName>
</protein>
<dbReference type="PANTHER" id="PTHR11461">
    <property type="entry name" value="SERINE PROTEASE INHIBITOR, SERPIN"/>
    <property type="match status" value="1"/>
</dbReference>
<dbReference type="InterPro" id="IPR023796">
    <property type="entry name" value="Serpin_dom"/>
</dbReference>